<accession>A0A077R9B8</accession>
<protein>
    <submittedName>
        <fullName evidence="2">Uncharacterized protein</fullName>
    </submittedName>
</protein>
<proteinExistence type="predicted"/>
<feature type="region of interest" description="Disordered" evidence="1">
    <location>
        <begin position="1"/>
        <end position="45"/>
    </location>
</feature>
<organism evidence="2">
    <name type="scientific">Melanopsichium pennsylvanicum 4</name>
    <dbReference type="NCBI Taxonomy" id="1398559"/>
    <lineage>
        <taxon>Eukaryota</taxon>
        <taxon>Fungi</taxon>
        <taxon>Dikarya</taxon>
        <taxon>Basidiomycota</taxon>
        <taxon>Ustilaginomycotina</taxon>
        <taxon>Ustilaginomycetes</taxon>
        <taxon>Ustilaginales</taxon>
        <taxon>Ustilaginaceae</taxon>
        <taxon>Melanopsichium</taxon>
    </lineage>
</organism>
<feature type="compositionally biased region" description="Polar residues" evidence="1">
    <location>
        <begin position="24"/>
        <end position="41"/>
    </location>
</feature>
<dbReference type="AlphaFoldDB" id="A0A077R9B8"/>
<dbReference type="EMBL" id="HG529594">
    <property type="protein sequence ID" value="CDI53799.1"/>
    <property type="molecule type" value="Genomic_DNA"/>
</dbReference>
<evidence type="ECO:0000313" key="2">
    <source>
        <dbReference type="EMBL" id="CDI53799.1"/>
    </source>
</evidence>
<reference evidence="2" key="1">
    <citation type="journal article" date="2014" name="Genome Biol. Evol.">
        <title>Gene Loss Rather Than Gene Gain Is Associated with a Host Jump from Monocots to Dicots in the Smut Fungus Melanopsichium pennsylvanicum.</title>
        <authorList>
            <person name="Sharma R."/>
            <person name="Mishra B."/>
            <person name="Runge F."/>
            <person name="Thines M."/>
        </authorList>
    </citation>
    <scope>NUCLEOTIDE SEQUENCE</scope>
    <source>
        <strain evidence="2">4</strain>
    </source>
</reference>
<evidence type="ECO:0000256" key="1">
    <source>
        <dbReference type="SAM" id="MobiDB-lite"/>
    </source>
</evidence>
<name>A0A077R9B8_9BASI</name>
<sequence length="88" mass="9322">MSGPPQDAFGRSPLQHDGRKVSKWASTWADSESGSGPSVNQRMPRFGMSATGAELPIKDRESGSDVWLPLLLTVEVIGQPGVSGALDE</sequence>